<proteinExistence type="predicted"/>
<dbReference type="Pfam" id="PF17963">
    <property type="entry name" value="Big_9"/>
    <property type="match status" value="1"/>
</dbReference>
<sequence>MKLNLLFITYLIGCAVSFNSYSQILKVTQSDSLIIDGLGDHLANPGDSIRYKVQIINESGQATGLMLDSTLINETYLDINAGSVHISPLARLDSYTAVGNIGISVDAGSGLLSNDLDIDSFKDAIKILKVGISYAVTQDTSTTFSTANGSKVNVKGNGSFTFMPAAGFTGIETFYYEISDGDSLTPNDKAQVNITVGGASEPLIWFVDATNGNDGTGDGTFDKPFKTLSPLNNDGTDLDKPGDIIYLYSGSYASTGVSSLTLEGNQKLIGQGVALNLSSYGITAPAYSANLPGVSSKPVISNSLGAGLLLGPNNQVMGLQVGNCATVAIENAGSQNVGDVKISDVDVINTSGSGVQLANGSGSGANIVFNIFQVTGPKGIDLTAVSGLFQVNSNVSNINSFVESIKITEGNGLTFTYPGSVNINSGALINISQSVNGSAYTFSNGNISSTSATGGVVLSNNQASTIVFNNPTVSITSTSQKGVLIQNSPTLVTTFNQTTLFSLKTSTFNGIEASNGGTLNISNGNVTTTTGMPVSLTDMALDVNLKEINADASTYGLYLKNTTGSFDVLGDASINRNNSGGIINNATADGVYLENATNVKLSNLNILNSARHGLYGKLASNLDLNACIIKDNGDAIDENGIHLLNFKGSGGGDCVIDNTLIEGSTENNIYVLNNIDQTGTDSLTISNSIVQKVSKTLGSNGILIEAGTEANVFALISNSNITDNRSFGLNAQSVGSGTLNVQVSNNIFNTLQTSSFEQVSGVFLGANALSNMTFDVNQNTIIASTGSGIVVNGFSSAFCSGLIGNNSIDPGANGIGIDVKALVNAAVTLTISNNTINNSLSGSFTNNSISDFYGNGLRLVSDEGTGSLHAQVLDNVVAVSNGINPSYAYSMQSGGALGATNSICVKLEGNGIDRGDALLEDYASFQNTGTVLNIEGLTPVTGGLAAEIESFILGTDLGPATAYVAPASGNYIVDYKQETCRKIP</sequence>
<dbReference type="Gene3D" id="3.30.1910.20">
    <property type="entry name" value="asparaginyl-tRNA synthetase, N-terminal domain"/>
    <property type="match status" value="1"/>
</dbReference>
<dbReference type="Gene3D" id="2.60.40.3440">
    <property type="match status" value="1"/>
</dbReference>
<dbReference type="SMART" id="SM00710">
    <property type="entry name" value="PbH1"/>
    <property type="match status" value="10"/>
</dbReference>
<gene>
    <name evidence="1" type="ORF">DJ013_14890</name>
</gene>
<dbReference type="InterPro" id="IPR011050">
    <property type="entry name" value="Pectin_lyase_fold/virulence"/>
</dbReference>
<evidence type="ECO:0000313" key="1">
    <source>
        <dbReference type="EMBL" id="AWV99377.1"/>
    </source>
</evidence>
<organism evidence="1 2">
    <name type="scientific">Arcticibacterium luteifluviistationis</name>
    <dbReference type="NCBI Taxonomy" id="1784714"/>
    <lineage>
        <taxon>Bacteria</taxon>
        <taxon>Pseudomonadati</taxon>
        <taxon>Bacteroidota</taxon>
        <taxon>Cytophagia</taxon>
        <taxon>Cytophagales</taxon>
        <taxon>Leadbetterellaceae</taxon>
        <taxon>Arcticibacterium</taxon>
    </lineage>
</organism>
<dbReference type="InterPro" id="IPR006626">
    <property type="entry name" value="PbH1"/>
</dbReference>
<accession>A0A2Z4GE31</accession>
<reference evidence="1 2" key="1">
    <citation type="submission" date="2018-05" db="EMBL/GenBank/DDBJ databases">
        <title>Complete genome sequence of Arcticibacterium luteifluviistationis SM1504T, a cytophagaceae bacterium isolated from Arctic surface seawater.</title>
        <authorList>
            <person name="Li Y."/>
            <person name="Qin Q.-L."/>
        </authorList>
    </citation>
    <scope>NUCLEOTIDE SEQUENCE [LARGE SCALE GENOMIC DNA]</scope>
    <source>
        <strain evidence="1 2">SM1504</strain>
    </source>
</reference>
<dbReference type="SUPFAM" id="SSF51126">
    <property type="entry name" value="Pectin lyase-like"/>
    <property type="match status" value="1"/>
</dbReference>
<dbReference type="Proteomes" id="UP000249873">
    <property type="component" value="Chromosome"/>
</dbReference>
<dbReference type="OrthoDB" id="1391570at2"/>
<evidence type="ECO:0000313" key="2">
    <source>
        <dbReference type="Proteomes" id="UP000249873"/>
    </source>
</evidence>
<dbReference type="InterPro" id="IPR012334">
    <property type="entry name" value="Pectin_lyas_fold"/>
</dbReference>
<protein>
    <recommendedName>
        <fullName evidence="3">Right handed beta helix domain-containing protein</fullName>
    </recommendedName>
</protein>
<dbReference type="AlphaFoldDB" id="A0A2Z4GE31"/>
<evidence type="ECO:0008006" key="3">
    <source>
        <dbReference type="Google" id="ProtNLM"/>
    </source>
</evidence>
<name>A0A2Z4GE31_9BACT</name>
<keyword evidence="2" id="KW-1185">Reference proteome</keyword>
<dbReference type="EMBL" id="CP029480">
    <property type="protein sequence ID" value="AWV99377.1"/>
    <property type="molecule type" value="Genomic_DNA"/>
</dbReference>
<dbReference type="RefSeq" id="WP_111372738.1">
    <property type="nucleotide sequence ID" value="NZ_CP029480.1"/>
</dbReference>
<dbReference type="Gene3D" id="2.160.20.10">
    <property type="entry name" value="Single-stranded right-handed beta-helix, Pectin lyase-like"/>
    <property type="match status" value="1"/>
</dbReference>
<dbReference type="KEGG" id="als:DJ013_14890"/>